<protein>
    <submittedName>
        <fullName evidence="1">Allantoicase</fullName>
    </submittedName>
</protein>
<reference evidence="1" key="1">
    <citation type="submission" date="2022-04" db="EMBL/GenBank/DDBJ databases">
        <title>Genome of the entomopathogenic fungus Entomophthora muscae.</title>
        <authorList>
            <person name="Elya C."/>
            <person name="Lovett B.R."/>
            <person name="Lee E."/>
            <person name="Macias A.M."/>
            <person name="Hajek A.E."/>
            <person name="De Bivort B.L."/>
            <person name="Kasson M.T."/>
            <person name="De Fine Licht H.H."/>
            <person name="Stajich J.E."/>
        </authorList>
    </citation>
    <scope>NUCLEOTIDE SEQUENCE</scope>
    <source>
        <strain evidence="1">Berkeley</strain>
    </source>
</reference>
<proteinExistence type="predicted"/>
<organism evidence="1 2">
    <name type="scientific">Entomophthora muscae</name>
    <dbReference type="NCBI Taxonomy" id="34485"/>
    <lineage>
        <taxon>Eukaryota</taxon>
        <taxon>Fungi</taxon>
        <taxon>Fungi incertae sedis</taxon>
        <taxon>Zoopagomycota</taxon>
        <taxon>Entomophthoromycotina</taxon>
        <taxon>Entomophthoromycetes</taxon>
        <taxon>Entomophthorales</taxon>
        <taxon>Entomophthoraceae</taxon>
        <taxon>Entomophthora</taxon>
    </lineage>
</organism>
<sequence>MIKALLSSLVTPFRQSENTRESESNSTVSVGENSKGTSSSGVSLVNLLWPFPKDSKTTSTCFRIYSNYEVNALKQDYIELLSENMESEILEVSDDFFAEADNLINPKPPVAKPDTFTDKGAWYDGWESRRHNHLDHEYVIFKLKYPGSIKGVDMDCTTFNIGNSFCFGELEAAVVEGDEEPVWETIIPKSAITPNSNNFFCLRQPTTKYYNLLRLKAYPDGGLNRLRVYGAVRQPQPSDRSKPAVDLVFAGNGGKVAGCSNAHFSKPHNLLLPGRGENMGDGWETARSRAPDNSEWVILKLGAQGSINDVIIDTKDFKGNFPQKVEILAIDTPLEKPHYHRGLKWTRIAGGSLRPDAIVKFPIRQPHRNLIFTHLKVQIFPDGGLKRVRALGYFMADSESVDLPNKLQSATNPTGQEQAETESPIITPYNLRARRSLEYGHSSRKRKRRGQGYDDSVLATPIKTETPSPKSTRLGVSYQSTAA</sequence>
<dbReference type="EMBL" id="QTSX02005128">
    <property type="protein sequence ID" value="KAJ9060832.1"/>
    <property type="molecule type" value="Genomic_DNA"/>
</dbReference>
<evidence type="ECO:0000313" key="2">
    <source>
        <dbReference type="Proteomes" id="UP001165960"/>
    </source>
</evidence>
<accession>A0ACC2SEJ8</accession>
<name>A0ACC2SEJ8_9FUNG</name>
<keyword evidence="2" id="KW-1185">Reference proteome</keyword>
<gene>
    <name evidence="1" type="primary">DAL2_5</name>
    <name evidence="1" type="ORF">DSO57_1026682</name>
</gene>
<dbReference type="Proteomes" id="UP001165960">
    <property type="component" value="Unassembled WGS sequence"/>
</dbReference>
<evidence type="ECO:0000313" key="1">
    <source>
        <dbReference type="EMBL" id="KAJ9060832.1"/>
    </source>
</evidence>
<comment type="caution">
    <text evidence="1">The sequence shown here is derived from an EMBL/GenBank/DDBJ whole genome shotgun (WGS) entry which is preliminary data.</text>
</comment>